<keyword evidence="3 6" id="KW-0489">Methyltransferase</keyword>
<dbReference type="PANTHER" id="PTHR11265">
    <property type="entry name" value="S-ADENOSYL-METHYLTRANSFERASE MRAW"/>
    <property type="match status" value="1"/>
</dbReference>
<dbReference type="KEGG" id="pah:Poras_0169"/>
<feature type="binding site" evidence="6">
    <location>
        <position position="127"/>
    </location>
    <ligand>
        <name>S-adenosyl-L-methionine</name>
        <dbReference type="ChEBI" id="CHEBI:59789"/>
    </ligand>
</feature>
<dbReference type="Pfam" id="PF01795">
    <property type="entry name" value="Methyltransf_5"/>
    <property type="match status" value="1"/>
</dbReference>
<feature type="binding site" evidence="6">
    <location>
        <begin position="63"/>
        <end position="65"/>
    </location>
    <ligand>
        <name>S-adenosyl-L-methionine</name>
        <dbReference type="ChEBI" id="CHEBI:59789"/>
    </ligand>
</feature>
<dbReference type="PIRSF" id="PIRSF004486">
    <property type="entry name" value="MraW"/>
    <property type="match status" value="1"/>
</dbReference>
<evidence type="ECO:0000313" key="7">
    <source>
        <dbReference type="EMBL" id="AEE12123.1"/>
    </source>
</evidence>
<dbReference type="InterPro" id="IPR029063">
    <property type="entry name" value="SAM-dependent_MTases_sf"/>
</dbReference>
<dbReference type="GO" id="GO:0071424">
    <property type="term" value="F:rRNA (cytosine-N4-)-methyltransferase activity"/>
    <property type="evidence" value="ECO:0007669"/>
    <property type="project" value="UniProtKB-UniRule"/>
</dbReference>
<dbReference type="SUPFAM" id="SSF81799">
    <property type="entry name" value="Putative methyltransferase TM0872, insert domain"/>
    <property type="match status" value="1"/>
</dbReference>
<dbReference type="GO" id="GO:0070475">
    <property type="term" value="P:rRNA base methylation"/>
    <property type="evidence" value="ECO:0007669"/>
    <property type="project" value="UniProtKB-UniRule"/>
</dbReference>
<sequence length="338" mass="37517">MSNAIESSLQKSHRALCQTFITLSPFHSLSAKLYHTAVLCEDSLDLLVTTPTGLYVDVTMGGGGHSRALLERLAPEGRCIGLDQDPDAVVNAPTDSRYHFVATNFRYLGQWLDYWGLTGQVDGILADLGVSSHHFDSEERGFSFRYEEAMPDMRMNSRSGVTARDILLSYSEEQLADILYYYGELHDARRIAALLVSHRAVGYPTIAALMEVLTPVLPKGGPQLRNKLSRIFQALRIEVNDELGALRQLLSDSVRLLKPGGRIAIISYHSLEDRMVKEFFRLGCFEQPSEALAGMPLSAPAPLRVVTKKAITPSADEIADNNRARSAKLRVAERRENI</sequence>
<keyword evidence="5 6" id="KW-0949">S-adenosyl-L-methionine</keyword>
<feature type="binding site" evidence="6">
    <location>
        <position position="134"/>
    </location>
    <ligand>
        <name>S-adenosyl-L-methionine</name>
        <dbReference type="ChEBI" id="CHEBI:59789"/>
    </ligand>
</feature>
<dbReference type="SUPFAM" id="SSF53335">
    <property type="entry name" value="S-adenosyl-L-methionine-dependent methyltransferases"/>
    <property type="match status" value="1"/>
</dbReference>
<dbReference type="InterPro" id="IPR002903">
    <property type="entry name" value="RsmH"/>
</dbReference>
<proteinExistence type="inferred from homology"/>
<dbReference type="InterPro" id="IPR023397">
    <property type="entry name" value="SAM-dep_MeTrfase_MraW_recog"/>
</dbReference>
<organism evidence="7 8">
    <name type="scientific">Porphyromonas asaccharolytica (strain ATCC 25260 / DSM 20707 / BCRC 10618 / CCUG 7834 / JCM 6326 / LMG 13178 / VPI 4198 / B440)</name>
    <name type="common">Bacteroides asaccharolyticus</name>
    <dbReference type="NCBI Taxonomy" id="879243"/>
    <lineage>
        <taxon>Bacteria</taxon>
        <taxon>Pseudomonadati</taxon>
        <taxon>Bacteroidota</taxon>
        <taxon>Bacteroidia</taxon>
        <taxon>Bacteroidales</taxon>
        <taxon>Porphyromonadaceae</taxon>
        <taxon>Porphyromonas</taxon>
    </lineage>
</organism>
<dbReference type="EC" id="2.1.1.199" evidence="6"/>
<evidence type="ECO:0000256" key="3">
    <source>
        <dbReference type="ARBA" id="ARBA00022603"/>
    </source>
</evidence>
<evidence type="ECO:0000256" key="6">
    <source>
        <dbReference type="HAMAP-Rule" id="MF_01007"/>
    </source>
</evidence>
<keyword evidence="4 6" id="KW-0808">Transferase</keyword>
<evidence type="ECO:0000256" key="2">
    <source>
        <dbReference type="ARBA" id="ARBA00022552"/>
    </source>
</evidence>
<feature type="binding site" evidence="6">
    <location>
        <position position="105"/>
    </location>
    <ligand>
        <name>S-adenosyl-L-methionine</name>
        <dbReference type="ChEBI" id="CHEBI:59789"/>
    </ligand>
</feature>
<dbReference type="GO" id="GO:0005737">
    <property type="term" value="C:cytoplasm"/>
    <property type="evidence" value="ECO:0007669"/>
    <property type="project" value="UniProtKB-SubCell"/>
</dbReference>
<dbReference type="HOGENOM" id="CLU_038422_2_0_10"/>
<evidence type="ECO:0000256" key="4">
    <source>
        <dbReference type="ARBA" id="ARBA00022679"/>
    </source>
</evidence>
<dbReference type="AlphaFoldDB" id="F4KLL6"/>
<comment type="subcellular location">
    <subcellularLocation>
        <location evidence="6">Cytoplasm</location>
    </subcellularLocation>
</comment>
<dbReference type="NCBIfam" id="TIGR00006">
    <property type="entry name" value="16S rRNA (cytosine(1402)-N(4))-methyltransferase RsmH"/>
    <property type="match status" value="1"/>
</dbReference>
<name>F4KLL6_PORAD</name>
<evidence type="ECO:0000256" key="1">
    <source>
        <dbReference type="ARBA" id="ARBA00010396"/>
    </source>
</evidence>
<dbReference type="STRING" id="879243.Poras_0169"/>
<evidence type="ECO:0000313" key="8">
    <source>
        <dbReference type="Proteomes" id="UP000006545"/>
    </source>
</evidence>
<keyword evidence="8" id="KW-1185">Reference proteome</keyword>
<comment type="similarity">
    <text evidence="1 6">Belongs to the methyltransferase superfamily. RsmH family.</text>
</comment>
<feature type="binding site" evidence="6">
    <location>
        <position position="83"/>
    </location>
    <ligand>
        <name>S-adenosyl-L-methionine</name>
        <dbReference type="ChEBI" id="CHEBI:59789"/>
    </ligand>
</feature>
<dbReference type="Gene3D" id="1.10.150.170">
    <property type="entry name" value="Putative methyltransferase TM0872, insert domain"/>
    <property type="match status" value="1"/>
</dbReference>
<dbReference type="PANTHER" id="PTHR11265:SF0">
    <property type="entry name" value="12S RRNA N4-METHYLCYTIDINE METHYLTRANSFERASE"/>
    <property type="match status" value="1"/>
</dbReference>
<dbReference type="HAMAP" id="MF_01007">
    <property type="entry name" value="16SrRNA_methyltr_H"/>
    <property type="match status" value="1"/>
</dbReference>
<dbReference type="Proteomes" id="UP000006545">
    <property type="component" value="Chromosome"/>
</dbReference>
<keyword evidence="2 6" id="KW-0698">rRNA processing</keyword>
<evidence type="ECO:0000256" key="5">
    <source>
        <dbReference type="ARBA" id="ARBA00022691"/>
    </source>
</evidence>
<dbReference type="eggNOG" id="COG0275">
    <property type="taxonomic scope" value="Bacteria"/>
</dbReference>
<accession>F4KLL6</accession>
<dbReference type="Gene3D" id="3.40.50.150">
    <property type="entry name" value="Vaccinia Virus protein VP39"/>
    <property type="match status" value="1"/>
</dbReference>
<comment type="function">
    <text evidence="6">Specifically methylates the N4 position of cytidine in position 1402 (C1402) of 16S rRNA.</text>
</comment>
<reference evidence="8" key="1">
    <citation type="submission" date="2011-04" db="EMBL/GenBank/DDBJ databases">
        <title>The complete genome of Porphyromonas asaccharolytica DSM 20707.</title>
        <authorList>
            <person name="Lucas S."/>
            <person name="Han J."/>
            <person name="Lapidus A."/>
            <person name="Bruce D."/>
            <person name="Goodwin L."/>
            <person name="Pitluck S."/>
            <person name="Peters L."/>
            <person name="Kyrpides N."/>
            <person name="Mavromatis K."/>
            <person name="Ivanova N."/>
            <person name="Ovchinnikova G."/>
            <person name="Pagani I."/>
            <person name="Lu M."/>
            <person name="Detter J.C."/>
            <person name="Tapia R."/>
            <person name="Han C."/>
            <person name="Land M."/>
            <person name="Hauser L."/>
            <person name="Markowitz V."/>
            <person name="Cheng J.-F."/>
            <person name="Hugenholtz P."/>
            <person name="Woyke T."/>
            <person name="Wu D."/>
            <person name="Gronow S."/>
            <person name="Wellnitz S."/>
            <person name="Brambilla E."/>
            <person name="Klenk H.-P."/>
            <person name="Eisen J.A."/>
        </authorList>
    </citation>
    <scope>NUCLEOTIDE SEQUENCE [LARGE SCALE GENOMIC DNA]</scope>
    <source>
        <strain evidence="8">ATCC 25260 / DSM 20707 / VPI 4198</strain>
    </source>
</reference>
<keyword evidence="6" id="KW-0963">Cytoplasm</keyword>
<dbReference type="EMBL" id="CP002689">
    <property type="protein sequence ID" value="AEE12123.1"/>
    <property type="molecule type" value="Genomic_DNA"/>
</dbReference>
<comment type="catalytic activity">
    <reaction evidence="6">
        <text>cytidine(1402) in 16S rRNA + S-adenosyl-L-methionine = N(4)-methylcytidine(1402) in 16S rRNA + S-adenosyl-L-homocysteine + H(+)</text>
        <dbReference type="Rhea" id="RHEA:42928"/>
        <dbReference type="Rhea" id="RHEA-COMP:10286"/>
        <dbReference type="Rhea" id="RHEA-COMP:10287"/>
        <dbReference type="ChEBI" id="CHEBI:15378"/>
        <dbReference type="ChEBI" id="CHEBI:57856"/>
        <dbReference type="ChEBI" id="CHEBI:59789"/>
        <dbReference type="ChEBI" id="CHEBI:74506"/>
        <dbReference type="ChEBI" id="CHEBI:82748"/>
        <dbReference type="EC" id="2.1.1.199"/>
    </reaction>
</comment>
<gene>
    <name evidence="6" type="primary">rsmH</name>
    <name evidence="7" type="ordered locus">Poras_0169</name>
</gene>
<protein>
    <recommendedName>
        <fullName evidence="6">Ribosomal RNA small subunit methyltransferase H</fullName>
        <ecNumber evidence="6">2.1.1.199</ecNumber>
    </recommendedName>
    <alternativeName>
        <fullName evidence="6">16S rRNA m(4)C1402 methyltransferase</fullName>
    </alternativeName>
    <alternativeName>
        <fullName evidence="6">rRNA (cytosine-N(4)-)-methyltransferase RsmH</fullName>
    </alternativeName>
</protein>